<evidence type="ECO:0000256" key="6">
    <source>
        <dbReference type="ARBA" id="ARBA00023180"/>
    </source>
</evidence>
<keyword evidence="9" id="KW-1185">Reference proteome</keyword>
<evidence type="ECO:0000256" key="3">
    <source>
        <dbReference type="ARBA" id="ARBA00022759"/>
    </source>
</evidence>
<evidence type="ECO:0000256" key="4">
    <source>
        <dbReference type="ARBA" id="ARBA00022801"/>
    </source>
</evidence>
<organism evidence="8 9">
    <name type="scientific">Pelagihabitans pacificus</name>
    <dbReference type="NCBI Taxonomy" id="2696054"/>
    <lineage>
        <taxon>Bacteria</taxon>
        <taxon>Pseudomonadati</taxon>
        <taxon>Bacteroidota</taxon>
        <taxon>Flavobacteriia</taxon>
        <taxon>Flavobacteriales</taxon>
        <taxon>Flavobacteriaceae</taxon>
        <taxon>Pelagihabitans</taxon>
    </lineage>
</organism>
<name>A0A967E796_9FLAO</name>
<dbReference type="PANTHER" id="PTHR33146">
    <property type="entry name" value="ENDONUCLEASE 4"/>
    <property type="match status" value="1"/>
</dbReference>
<dbReference type="AlphaFoldDB" id="A0A967E796"/>
<keyword evidence="5" id="KW-1015">Disulfide bond</keyword>
<feature type="chain" id="PRO_5037017000" evidence="7">
    <location>
        <begin position="18"/>
        <end position="259"/>
    </location>
</feature>
<protein>
    <submittedName>
        <fullName evidence="8">S1/P1 nuclease</fullName>
    </submittedName>
</protein>
<dbReference type="InterPro" id="IPR003154">
    <property type="entry name" value="S1/P1nuclease"/>
</dbReference>
<keyword evidence="2" id="KW-0479">Metal-binding</keyword>
<dbReference type="Gene3D" id="1.10.575.10">
    <property type="entry name" value="P1 Nuclease"/>
    <property type="match status" value="1"/>
</dbReference>
<dbReference type="GO" id="GO:0006308">
    <property type="term" value="P:DNA catabolic process"/>
    <property type="evidence" value="ECO:0007669"/>
    <property type="project" value="InterPro"/>
</dbReference>
<keyword evidence="3" id="KW-0255">Endonuclease</keyword>
<dbReference type="GO" id="GO:0016788">
    <property type="term" value="F:hydrolase activity, acting on ester bonds"/>
    <property type="evidence" value="ECO:0007669"/>
    <property type="project" value="InterPro"/>
</dbReference>
<evidence type="ECO:0000313" key="8">
    <source>
        <dbReference type="EMBL" id="NHF61352.1"/>
    </source>
</evidence>
<keyword evidence="4" id="KW-0378">Hydrolase</keyword>
<dbReference type="Pfam" id="PF02265">
    <property type="entry name" value="S1-P1_nuclease"/>
    <property type="match status" value="1"/>
</dbReference>
<dbReference type="SUPFAM" id="SSF48537">
    <property type="entry name" value="Phospholipase C/P1 nuclease"/>
    <property type="match status" value="1"/>
</dbReference>
<dbReference type="Proteomes" id="UP000707206">
    <property type="component" value="Unassembled WGS sequence"/>
</dbReference>
<keyword evidence="1" id="KW-0540">Nuclease</keyword>
<evidence type="ECO:0000256" key="5">
    <source>
        <dbReference type="ARBA" id="ARBA00023157"/>
    </source>
</evidence>
<gene>
    <name evidence="8" type="ORF">FK220_018505</name>
</gene>
<reference evidence="8" key="2">
    <citation type="submission" date="2020-03" db="EMBL/GenBank/DDBJ databases">
        <title>Flavobacteriaceae bacterium strain TP-CH-4, a member of the family Flavobacteriaceae isolated from a deep-sea seamount.</title>
        <authorList>
            <person name="Zhang D.-C."/>
        </authorList>
    </citation>
    <scope>NUCLEOTIDE SEQUENCE</scope>
    <source>
        <strain evidence="8">TP-CH-4</strain>
    </source>
</reference>
<dbReference type="GO" id="GO:0003676">
    <property type="term" value="F:nucleic acid binding"/>
    <property type="evidence" value="ECO:0007669"/>
    <property type="project" value="InterPro"/>
</dbReference>
<accession>A0A967E796</accession>
<dbReference type="CDD" id="cd11010">
    <property type="entry name" value="S1-P1_nuclease"/>
    <property type="match status" value="1"/>
</dbReference>
<evidence type="ECO:0000256" key="7">
    <source>
        <dbReference type="SAM" id="SignalP"/>
    </source>
</evidence>
<keyword evidence="6" id="KW-0325">Glycoprotein</keyword>
<evidence type="ECO:0000256" key="1">
    <source>
        <dbReference type="ARBA" id="ARBA00022722"/>
    </source>
</evidence>
<dbReference type="GO" id="GO:0046872">
    <property type="term" value="F:metal ion binding"/>
    <property type="evidence" value="ECO:0007669"/>
    <property type="project" value="UniProtKB-KW"/>
</dbReference>
<evidence type="ECO:0000256" key="2">
    <source>
        <dbReference type="ARBA" id="ARBA00022723"/>
    </source>
</evidence>
<evidence type="ECO:0000313" key="9">
    <source>
        <dbReference type="Proteomes" id="UP000707206"/>
    </source>
</evidence>
<sequence length="259" mass="29652">MKKIVFLLFFLSQIGFANDGVWSKTGHRTIGEIAQQHLSRKARKAIGKLLEGQSLASVSNFADEIKADSTYRKFSAWHYVNYPADKKYGEETPSPYGDLMIGIEKCIAIVKDENSSKEDKAFYLKMLVHLIGDLHQPMHVGRLEDKGGNDIQLQWFGNGSNLHRVWDANMINDYGMSYTELAASLPKWSKNQQKAIQQGTIYDWVEESQDIANELYESVEVGEKLAYRYAYVWWDTVETQLQKGGLRLAKVLNELFQKK</sequence>
<keyword evidence="7" id="KW-0732">Signal</keyword>
<dbReference type="InterPro" id="IPR008947">
    <property type="entry name" value="PLipase_C/P1_nuclease_dom_sf"/>
</dbReference>
<dbReference type="GO" id="GO:0004519">
    <property type="term" value="F:endonuclease activity"/>
    <property type="evidence" value="ECO:0007669"/>
    <property type="project" value="UniProtKB-KW"/>
</dbReference>
<proteinExistence type="predicted"/>
<dbReference type="RefSeq" id="WP_152575850.1">
    <property type="nucleotide sequence ID" value="NZ_VIKU02000007.1"/>
</dbReference>
<comment type="caution">
    <text evidence="8">The sequence shown here is derived from an EMBL/GenBank/DDBJ whole genome shotgun (WGS) entry which is preliminary data.</text>
</comment>
<dbReference type="PANTHER" id="PTHR33146:SF26">
    <property type="entry name" value="ENDONUCLEASE 4"/>
    <property type="match status" value="1"/>
</dbReference>
<feature type="signal peptide" evidence="7">
    <location>
        <begin position="1"/>
        <end position="17"/>
    </location>
</feature>
<reference evidence="8" key="1">
    <citation type="submission" date="2019-07" db="EMBL/GenBank/DDBJ databases">
        <authorList>
            <person name="De-Chao Zhang Q."/>
        </authorList>
    </citation>
    <scope>NUCLEOTIDE SEQUENCE</scope>
    <source>
        <strain evidence="8">TP-CH-4</strain>
    </source>
</reference>
<dbReference type="EMBL" id="VIKU02000007">
    <property type="protein sequence ID" value="NHF61352.1"/>
    <property type="molecule type" value="Genomic_DNA"/>
</dbReference>